<protein>
    <submittedName>
        <fullName evidence="3">Hydratase</fullName>
    </submittedName>
</protein>
<dbReference type="Gene3D" id="3.90.850.10">
    <property type="entry name" value="Fumarylacetoacetase-like, C-terminal domain"/>
    <property type="match status" value="1"/>
</dbReference>
<accession>A0A2D6YFT4</accession>
<proteinExistence type="predicted"/>
<dbReference type="InterPro" id="IPR036663">
    <property type="entry name" value="Fumarylacetoacetase_C_sf"/>
</dbReference>
<evidence type="ECO:0000256" key="1">
    <source>
        <dbReference type="ARBA" id="ARBA00023239"/>
    </source>
</evidence>
<evidence type="ECO:0000313" key="3">
    <source>
        <dbReference type="EMBL" id="MAH62031.1"/>
    </source>
</evidence>
<reference evidence="4" key="1">
    <citation type="submission" date="2017-09" db="EMBL/GenBank/DDBJ databases">
        <title>The Reconstruction of 2,631 Draft Metagenome-Assembled Genomes from the Global Oceans.</title>
        <authorList>
            <person name="Tully B.J."/>
            <person name="Graham E.D."/>
            <person name="Heidelberg J.F."/>
        </authorList>
    </citation>
    <scope>NUCLEOTIDE SEQUENCE [LARGE SCALE GENOMIC DNA]</scope>
</reference>
<dbReference type="PANTHER" id="PTHR30143:SF0">
    <property type="entry name" value="2-KETO-4-PENTENOATE HYDRATASE"/>
    <property type="match status" value="1"/>
</dbReference>
<dbReference type="Pfam" id="PF01557">
    <property type="entry name" value="FAA_hydrolase"/>
    <property type="match status" value="1"/>
</dbReference>
<dbReference type="AlphaFoldDB" id="A0A2D6YFT4"/>
<gene>
    <name evidence="3" type="ORF">CMN54_01010</name>
</gene>
<dbReference type="SUPFAM" id="SSF56529">
    <property type="entry name" value="FAH"/>
    <property type="match status" value="1"/>
</dbReference>
<keyword evidence="1" id="KW-0456">Lyase</keyword>
<dbReference type="InterPro" id="IPR011234">
    <property type="entry name" value="Fumarylacetoacetase-like_C"/>
</dbReference>
<organism evidence="3 4">
    <name type="scientific">SAR324 cluster bacterium</name>
    <dbReference type="NCBI Taxonomy" id="2024889"/>
    <lineage>
        <taxon>Bacteria</taxon>
        <taxon>Deltaproteobacteria</taxon>
        <taxon>SAR324 cluster</taxon>
    </lineage>
</organism>
<dbReference type="GO" id="GO:0005737">
    <property type="term" value="C:cytoplasm"/>
    <property type="evidence" value="ECO:0007669"/>
    <property type="project" value="TreeGrafter"/>
</dbReference>
<feature type="domain" description="Fumarylacetoacetase-like C-terminal" evidence="2">
    <location>
        <begin position="100"/>
        <end position="260"/>
    </location>
</feature>
<comment type="caution">
    <text evidence="3">The sequence shown here is derived from an EMBL/GenBank/DDBJ whole genome shotgun (WGS) entry which is preliminary data.</text>
</comment>
<evidence type="ECO:0000259" key="2">
    <source>
        <dbReference type="Pfam" id="PF01557"/>
    </source>
</evidence>
<dbReference type="GO" id="GO:0008684">
    <property type="term" value="F:2-oxopent-4-enoate hydratase activity"/>
    <property type="evidence" value="ECO:0007669"/>
    <property type="project" value="TreeGrafter"/>
</dbReference>
<evidence type="ECO:0000313" key="4">
    <source>
        <dbReference type="Proteomes" id="UP000226525"/>
    </source>
</evidence>
<sequence length="262" mass="28910">MTPETRQQAAQHFWQHLDSGQRIVELPDAQRPKTEAEGHAIQVAFAENSSQPIAGWKIASSSKAGQDHLNVDGPLAGRYLAERLLPNLSTLSLVPNMMRVVEAEFTFLLGRDLLPRDSVYDVDSVMFAVAELCPSLEVPDSRYNDFTKVGKAQLIADNALAWWLMIGNSAPKDWRYSDLSKQEVQLYRNGHLASEGVGANVLGDPREALTWLVNDVTSRGETLRRGQFVTTGTCHVPLVVEPGDEILADYGAFGHLQMRIAG</sequence>
<dbReference type="PANTHER" id="PTHR30143">
    <property type="entry name" value="ACID HYDRATASE"/>
    <property type="match status" value="1"/>
</dbReference>
<dbReference type="InterPro" id="IPR050772">
    <property type="entry name" value="Hydratase-Decarb/MhpD_sf"/>
</dbReference>
<name>A0A2D6YFT4_9DELT</name>
<dbReference type="EMBL" id="NZEX01000010">
    <property type="protein sequence ID" value="MAH62031.1"/>
    <property type="molecule type" value="Genomic_DNA"/>
</dbReference>
<dbReference type="Proteomes" id="UP000226525">
    <property type="component" value="Unassembled WGS sequence"/>
</dbReference>